<dbReference type="Ensembl" id="ENSLLTT00000013556.1">
    <property type="protein sequence ID" value="ENSLLTP00000013053.1"/>
    <property type="gene ID" value="ENSLLTG00000009948.1"/>
</dbReference>
<feature type="binding site" evidence="6">
    <location>
        <position position="91"/>
    </location>
    <ligand>
        <name>NADP(+)</name>
        <dbReference type="ChEBI" id="CHEBI:58349"/>
    </ligand>
</feature>
<protein>
    <recommendedName>
        <fullName evidence="10">Retinol dehydrogenase 8</fullName>
    </recommendedName>
</protein>
<dbReference type="PANTHER" id="PTHR43391">
    <property type="entry name" value="RETINOL DEHYDROGENASE-RELATED"/>
    <property type="match status" value="1"/>
</dbReference>
<dbReference type="SUPFAM" id="SSF51735">
    <property type="entry name" value="NAD(P)-binding Rossmann-fold domains"/>
    <property type="match status" value="1"/>
</dbReference>
<keyword evidence="9" id="KW-1185">Reference proteome</keyword>
<dbReference type="InterPro" id="IPR002347">
    <property type="entry name" value="SDR_fam"/>
</dbReference>
<dbReference type="GO" id="GO:0004303">
    <property type="term" value="F:estradiol 17-beta-dehydrogenase [NAD(P)+] activity"/>
    <property type="evidence" value="ECO:0007669"/>
    <property type="project" value="InterPro"/>
</dbReference>
<dbReference type="GeneTree" id="ENSGT00940000167399"/>
<dbReference type="InterPro" id="IPR036291">
    <property type="entry name" value="NAD(P)-bd_dom_sf"/>
</dbReference>
<dbReference type="Pfam" id="PF00106">
    <property type="entry name" value="adh_short"/>
    <property type="match status" value="1"/>
</dbReference>
<accession>A0A8C5WTQ2</accession>
<feature type="binding site" evidence="6">
    <location>
        <position position="168"/>
    </location>
    <ligand>
        <name>substrate</name>
    </ligand>
</feature>
<evidence type="ECO:0000256" key="5">
    <source>
        <dbReference type="PIRSR" id="PIRSR000095-1"/>
    </source>
</evidence>
<dbReference type="AlphaFoldDB" id="A0A8C5WTQ2"/>
<keyword evidence="3" id="KW-0443">Lipid metabolism</keyword>
<keyword evidence="2" id="KW-0560">Oxidoreductase</keyword>
<dbReference type="InterPro" id="IPR011348">
    <property type="entry name" value="17beta_DH"/>
</dbReference>
<dbReference type="GO" id="GO:0006703">
    <property type="term" value="P:estrogen biosynthetic process"/>
    <property type="evidence" value="ECO:0007669"/>
    <property type="project" value="InterPro"/>
</dbReference>
<dbReference type="PIRSF" id="PIRSF000095">
    <property type="entry name" value="17beta-HSD"/>
    <property type="match status" value="1"/>
</dbReference>
<reference evidence="8" key="2">
    <citation type="submission" date="2025-09" db="UniProtKB">
        <authorList>
            <consortium name="Ensembl"/>
        </authorList>
    </citation>
    <scope>IDENTIFICATION</scope>
</reference>
<evidence type="ECO:0000256" key="4">
    <source>
        <dbReference type="PIRNR" id="PIRNR000095"/>
    </source>
</evidence>
<evidence type="ECO:0000256" key="1">
    <source>
        <dbReference type="ARBA" id="ARBA00006484"/>
    </source>
</evidence>
<proteinExistence type="inferred from homology"/>
<sequence>MQIHLEFNKIQEIKSLHFSQLGLKLGTMSPKIVLITGCSSGIGLALAAKLAKDKQRRFKVFATMRNITKKEKLEAAIGPALNQTLEIKQLDVCDEKSIQNCINSIPQRHIDILINNAGLGSIGPIECQSIEEMKAIMETNFFGVVRMIKEVLPDMKKRRSGHIVVISSVLGLQGIIFNDIYAASKFAIEGFCESLIIQALRFNIFVSLIEPGPVVTEFEMKIYEDAEKADYSQTDPETAEIFSQIYLKNSKAIFSSLSQTPEDVTEHILKVICMARPPFRHQTNAMYTPMMALKQADSTGALMTDSFYKLIFRYNNLLRISLRAIQLLRWQARKVKQGARLLGFR</sequence>
<evidence type="ECO:0000313" key="9">
    <source>
        <dbReference type="Proteomes" id="UP000694406"/>
    </source>
</evidence>
<evidence type="ECO:0000256" key="6">
    <source>
        <dbReference type="PIRSR" id="PIRSR000095-2"/>
    </source>
</evidence>
<dbReference type="Gene3D" id="3.40.50.720">
    <property type="entry name" value="NAD(P)-binding Rossmann-like Domain"/>
    <property type="match status" value="1"/>
</dbReference>
<dbReference type="PRINTS" id="PR00080">
    <property type="entry name" value="SDRFAMILY"/>
</dbReference>
<comment type="similarity">
    <text evidence="1 4 7">Belongs to the short-chain dehydrogenases/reductases (SDR) family.</text>
</comment>
<dbReference type="PRINTS" id="PR00081">
    <property type="entry name" value="GDHRDH"/>
</dbReference>
<reference evidence="8" key="1">
    <citation type="submission" date="2025-08" db="UniProtKB">
        <authorList>
            <consortium name="Ensembl"/>
        </authorList>
    </citation>
    <scope>IDENTIFICATION</scope>
</reference>
<dbReference type="GO" id="GO:0005829">
    <property type="term" value="C:cytosol"/>
    <property type="evidence" value="ECO:0007669"/>
    <property type="project" value="TreeGrafter"/>
</dbReference>
<feature type="binding site" evidence="6">
    <location>
        <position position="185"/>
    </location>
    <ligand>
        <name>NADP(+)</name>
        <dbReference type="ChEBI" id="CHEBI:58349"/>
    </ligand>
</feature>
<organism evidence="8 9">
    <name type="scientific">Laticauda laticaudata</name>
    <name type="common">Blue-ringed sea krait</name>
    <name type="synonym">Blue-lipped sea krait</name>
    <dbReference type="NCBI Taxonomy" id="8630"/>
    <lineage>
        <taxon>Eukaryota</taxon>
        <taxon>Metazoa</taxon>
        <taxon>Chordata</taxon>
        <taxon>Craniata</taxon>
        <taxon>Vertebrata</taxon>
        <taxon>Euteleostomi</taxon>
        <taxon>Lepidosauria</taxon>
        <taxon>Squamata</taxon>
        <taxon>Bifurcata</taxon>
        <taxon>Unidentata</taxon>
        <taxon>Episquamata</taxon>
        <taxon>Toxicofera</taxon>
        <taxon>Serpentes</taxon>
        <taxon>Colubroidea</taxon>
        <taxon>Elapidae</taxon>
        <taxon>Laticaudinae</taxon>
        <taxon>Laticauda</taxon>
    </lineage>
</organism>
<evidence type="ECO:0000256" key="2">
    <source>
        <dbReference type="ARBA" id="ARBA00023002"/>
    </source>
</evidence>
<evidence type="ECO:0008006" key="10">
    <source>
        <dbReference type="Google" id="ProtNLM"/>
    </source>
</evidence>
<dbReference type="Proteomes" id="UP000694406">
    <property type="component" value="Unplaced"/>
</dbReference>
<dbReference type="FunFam" id="3.40.50.720:FF:000323">
    <property type="entry name" value="Estradiol 17-beta-dehydrogenase 1"/>
    <property type="match status" value="1"/>
</dbReference>
<dbReference type="PANTHER" id="PTHR43391:SF72">
    <property type="entry name" value="RETINOL DEHYDROGENASE"/>
    <property type="match status" value="1"/>
</dbReference>
<evidence type="ECO:0000256" key="7">
    <source>
        <dbReference type="RuleBase" id="RU000363"/>
    </source>
</evidence>
<evidence type="ECO:0000256" key="3">
    <source>
        <dbReference type="ARBA" id="ARBA00023098"/>
    </source>
</evidence>
<feature type="active site" description="Proton acceptor" evidence="5">
    <location>
        <position position="181"/>
    </location>
</feature>
<feature type="binding site" evidence="6">
    <location>
        <begin position="37"/>
        <end position="65"/>
    </location>
    <ligand>
        <name>NADP(+)</name>
        <dbReference type="ChEBI" id="CHEBI:58349"/>
    </ligand>
</feature>
<name>A0A8C5WTQ2_LATLA</name>
<evidence type="ECO:0000313" key="8">
    <source>
        <dbReference type="Ensembl" id="ENSLLTP00000013053.1"/>
    </source>
</evidence>